<organism evidence="8 9">
    <name type="scientific">Fluviibacter phosphoraccumulans</name>
    <dbReference type="NCBI Taxonomy" id="1751046"/>
    <lineage>
        <taxon>Bacteria</taxon>
        <taxon>Pseudomonadati</taxon>
        <taxon>Pseudomonadota</taxon>
        <taxon>Betaproteobacteria</taxon>
        <taxon>Rhodocyclales</taxon>
        <taxon>Fluviibacteraceae</taxon>
        <taxon>Fluviibacter</taxon>
    </lineage>
</organism>
<comment type="similarity">
    <text evidence="2 6">Belongs to the transposase mutator family.</text>
</comment>
<name>A0A679HRZ9_9RHOO</name>
<feature type="compositionally biased region" description="Polar residues" evidence="7">
    <location>
        <begin position="60"/>
        <end position="70"/>
    </location>
</feature>
<dbReference type="PROSITE" id="PS01007">
    <property type="entry name" value="TRANSPOSASE_MUTATOR"/>
    <property type="match status" value="1"/>
</dbReference>
<feature type="region of interest" description="Disordered" evidence="7">
    <location>
        <begin position="52"/>
        <end position="76"/>
    </location>
</feature>
<dbReference type="Pfam" id="PF00872">
    <property type="entry name" value="Transposase_mut"/>
    <property type="match status" value="1"/>
</dbReference>
<protein>
    <recommendedName>
        <fullName evidence="6">Mutator family transposase</fullName>
    </recommendedName>
</protein>
<keyword evidence="5 6" id="KW-0233">DNA recombination</keyword>
<dbReference type="NCBIfam" id="NF033543">
    <property type="entry name" value="transpos_IS256"/>
    <property type="match status" value="1"/>
</dbReference>
<dbReference type="AlphaFoldDB" id="A0A679HRZ9"/>
<evidence type="ECO:0000256" key="1">
    <source>
        <dbReference type="ARBA" id="ARBA00002190"/>
    </source>
</evidence>
<sequence length="409" mass="46605">MSSKKHDVPEALLTSLLANYQKPEDLIGENGLLKQLTKLLVERALDAEMSNHLGHDKNQPVVNTSGNTRNGKSKKTLKGEFGELPIHIPRDRHGSFEPQLIPKHQTRWTGFDDKILSLYARGMTVREIQAHLEEMYGTEVSPTLISSVTDAVNDEVKAWQARPLDPIYPIVYLDCIHVKVREGAVRVKAVYLAIGVAMTGEKEVLGLWLANNEGAKFWLQVVTELRNRGVQDILIACVDGLKGFPEAIEAVFPKTTVQLCIVHMVRHSLNYVSWKKRPEVAADLKRIYTAATADEAEQRLGEFEAKWDDDYLPIGQSWRRNWQRIIPFFDYPPEIRKVIYTTNAIESVNMSLRKLTKNRGSFPSDEALLKLFYLALRNISKKWTMPIRDWKAALTRFTIEFGDRLAVNN</sequence>
<dbReference type="OrthoDB" id="165209at2"/>
<gene>
    <name evidence="8" type="primary">tnpA</name>
    <name evidence="8" type="ORF">ICHIAU1_13640</name>
</gene>
<evidence type="ECO:0000313" key="8">
    <source>
        <dbReference type="EMBL" id="BBU69081.1"/>
    </source>
</evidence>
<evidence type="ECO:0000256" key="2">
    <source>
        <dbReference type="ARBA" id="ARBA00010961"/>
    </source>
</evidence>
<dbReference type="GO" id="GO:0004803">
    <property type="term" value="F:transposase activity"/>
    <property type="evidence" value="ECO:0007669"/>
    <property type="project" value="UniProtKB-UniRule"/>
</dbReference>
<dbReference type="Proteomes" id="UP000463961">
    <property type="component" value="Chromosome"/>
</dbReference>
<evidence type="ECO:0000256" key="6">
    <source>
        <dbReference type="RuleBase" id="RU365089"/>
    </source>
</evidence>
<accession>A0A679HRZ9</accession>
<dbReference type="RefSeq" id="WP_162050170.1">
    <property type="nucleotide sequence ID" value="NZ_AP019011.1"/>
</dbReference>
<keyword evidence="9" id="KW-1185">Reference proteome</keyword>
<evidence type="ECO:0000256" key="4">
    <source>
        <dbReference type="ARBA" id="ARBA00023125"/>
    </source>
</evidence>
<evidence type="ECO:0000256" key="7">
    <source>
        <dbReference type="SAM" id="MobiDB-lite"/>
    </source>
</evidence>
<evidence type="ECO:0000256" key="3">
    <source>
        <dbReference type="ARBA" id="ARBA00022578"/>
    </source>
</evidence>
<reference evidence="9" key="1">
    <citation type="submission" date="2020-01" db="EMBL/GenBank/DDBJ databases">
        <title>Phosphoaccumulans saitamaens gen. nov., sp. nov., a polyphosphate accumulating bacterium isolated from surface river water.</title>
        <authorList>
            <person name="Watanabe K."/>
            <person name="Suda W."/>
        </authorList>
    </citation>
    <scope>NUCLEOTIDE SEQUENCE [LARGE SCALE GENOMIC DNA]</scope>
    <source>
        <strain evidence="9">ICHIAU1</strain>
    </source>
</reference>
<keyword evidence="6" id="KW-0814">Transposable element</keyword>
<proteinExistence type="inferred from homology"/>
<keyword evidence="3 6" id="KW-0815">Transposition</keyword>
<keyword evidence="4 6" id="KW-0238">DNA-binding</keyword>
<evidence type="ECO:0000256" key="5">
    <source>
        <dbReference type="ARBA" id="ARBA00023172"/>
    </source>
</evidence>
<dbReference type="EMBL" id="AP022345">
    <property type="protein sequence ID" value="BBU69081.1"/>
    <property type="molecule type" value="Genomic_DNA"/>
</dbReference>
<dbReference type="PANTHER" id="PTHR33217">
    <property type="entry name" value="TRANSPOSASE FOR INSERTION SEQUENCE ELEMENT IS1081"/>
    <property type="match status" value="1"/>
</dbReference>
<evidence type="ECO:0000313" key="9">
    <source>
        <dbReference type="Proteomes" id="UP000463961"/>
    </source>
</evidence>
<dbReference type="GO" id="GO:0003677">
    <property type="term" value="F:DNA binding"/>
    <property type="evidence" value="ECO:0007669"/>
    <property type="project" value="UniProtKB-UniRule"/>
</dbReference>
<comment type="function">
    <text evidence="1 6">Required for the transposition of the insertion element.</text>
</comment>
<dbReference type="GO" id="GO:0006313">
    <property type="term" value="P:DNA transposition"/>
    <property type="evidence" value="ECO:0007669"/>
    <property type="project" value="UniProtKB-UniRule"/>
</dbReference>
<dbReference type="InterPro" id="IPR001207">
    <property type="entry name" value="Transposase_mutator"/>
</dbReference>
<dbReference type="PANTHER" id="PTHR33217:SF5">
    <property type="entry name" value="MUTATOR FAMILY TRANSPOSASE"/>
    <property type="match status" value="1"/>
</dbReference>